<feature type="transmembrane region" description="Helical" evidence="5">
    <location>
        <begin position="6"/>
        <end position="25"/>
    </location>
</feature>
<keyword evidence="3 5" id="KW-1133">Transmembrane helix</keyword>
<reference evidence="6" key="1">
    <citation type="journal article" date="2020" name="mSystems">
        <title>Genome- and Community-Level Interaction Insights into Carbon Utilization and Element Cycling Functions of Hydrothermarchaeota in Hydrothermal Sediment.</title>
        <authorList>
            <person name="Zhou Z."/>
            <person name="Liu Y."/>
            <person name="Xu W."/>
            <person name="Pan J."/>
            <person name="Luo Z.H."/>
            <person name="Li M."/>
        </authorList>
    </citation>
    <scope>NUCLEOTIDE SEQUENCE [LARGE SCALE GENOMIC DNA]</scope>
    <source>
        <strain evidence="6">HyVt-380</strain>
    </source>
</reference>
<gene>
    <name evidence="6" type="ORF">ENI26_14465</name>
</gene>
<keyword evidence="4 5" id="KW-0472">Membrane</keyword>
<keyword evidence="2 5" id="KW-0812">Transmembrane</keyword>
<comment type="caution">
    <text evidence="6">The sequence shown here is derived from an EMBL/GenBank/DDBJ whole genome shotgun (WGS) entry which is preliminary data.</text>
</comment>
<evidence type="ECO:0000256" key="3">
    <source>
        <dbReference type="ARBA" id="ARBA00022989"/>
    </source>
</evidence>
<feature type="transmembrane region" description="Helical" evidence="5">
    <location>
        <begin position="110"/>
        <end position="129"/>
    </location>
</feature>
<evidence type="ECO:0000256" key="1">
    <source>
        <dbReference type="ARBA" id="ARBA00004370"/>
    </source>
</evidence>
<dbReference type="PANTHER" id="PTHR35371:SF1">
    <property type="entry name" value="BLR7753 PROTEIN"/>
    <property type="match status" value="1"/>
</dbReference>
<evidence type="ECO:0000256" key="5">
    <source>
        <dbReference type="SAM" id="Phobius"/>
    </source>
</evidence>
<evidence type="ECO:0000313" key="6">
    <source>
        <dbReference type="EMBL" id="HEC75549.1"/>
    </source>
</evidence>
<sequence length="131" mass="14864">MPTLFLVLFIVSLFPMVLAILGGFLRKKQFGKFDNKQPRLQQAHMTGLGARVMAAQQNAWEALIFYSVVCLLAYISGLNFASFALPAGLFLMSRIFHALFYILDMDVYRSLVFFIGWFSCLYIAVQALMAF</sequence>
<comment type="subcellular location">
    <subcellularLocation>
        <location evidence="1">Membrane</location>
    </subcellularLocation>
</comment>
<evidence type="ECO:0000256" key="4">
    <source>
        <dbReference type="ARBA" id="ARBA00023136"/>
    </source>
</evidence>
<dbReference type="InterPro" id="IPR023352">
    <property type="entry name" value="MAPEG-like_dom_sf"/>
</dbReference>
<accession>A0A7C1ZVV2</accession>
<dbReference type="Proteomes" id="UP000886384">
    <property type="component" value="Unassembled WGS sequence"/>
</dbReference>
<dbReference type="Pfam" id="PF01124">
    <property type="entry name" value="MAPEG"/>
    <property type="match status" value="1"/>
</dbReference>
<dbReference type="EMBL" id="DRHY01000343">
    <property type="protein sequence ID" value="HEC75549.1"/>
    <property type="molecule type" value="Genomic_DNA"/>
</dbReference>
<feature type="transmembrane region" description="Helical" evidence="5">
    <location>
        <begin position="59"/>
        <end position="77"/>
    </location>
</feature>
<dbReference type="AlphaFoldDB" id="A0A7C1ZVV2"/>
<dbReference type="PANTHER" id="PTHR35371">
    <property type="entry name" value="INNER MEMBRANE PROTEIN"/>
    <property type="match status" value="1"/>
</dbReference>
<dbReference type="GO" id="GO:0016020">
    <property type="term" value="C:membrane"/>
    <property type="evidence" value="ECO:0007669"/>
    <property type="project" value="UniProtKB-SubCell"/>
</dbReference>
<proteinExistence type="predicted"/>
<dbReference type="InterPro" id="IPR001129">
    <property type="entry name" value="Membr-assoc_MAPEG"/>
</dbReference>
<evidence type="ECO:0000256" key="2">
    <source>
        <dbReference type="ARBA" id="ARBA00022692"/>
    </source>
</evidence>
<dbReference type="Gene3D" id="1.20.120.550">
    <property type="entry name" value="Membrane associated eicosanoid/glutathione metabolism-like domain"/>
    <property type="match status" value="1"/>
</dbReference>
<dbReference type="SUPFAM" id="SSF161084">
    <property type="entry name" value="MAPEG domain-like"/>
    <property type="match status" value="1"/>
</dbReference>
<name>A0A7C1ZVV2_9GAMM</name>
<organism evidence="6">
    <name type="scientific">Methylophaga aminisulfidivorans</name>
    <dbReference type="NCBI Taxonomy" id="230105"/>
    <lineage>
        <taxon>Bacteria</taxon>
        <taxon>Pseudomonadati</taxon>
        <taxon>Pseudomonadota</taxon>
        <taxon>Gammaproteobacteria</taxon>
        <taxon>Thiotrichales</taxon>
        <taxon>Piscirickettsiaceae</taxon>
        <taxon>Methylophaga</taxon>
    </lineage>
</organism>
<protein>
    <submittedName>
        <fullName evidence="6">MAPEG family protein</fullName>
    </submittedName>
</protein>